<keyword evidence="1" id="KW-0812">Transmembrane</keyword>
<proteinExistence type="predicted"/>
<accession>A0A917P5X2</accession>
<name>A0A917P5X2_9DEIO</name>
<reference evidence="2" key="1">
    <citation type="journal article" date="2014" name="Int. J. Syst. Evol. Microbiol.">
        <title>Complete genome sequence of Corynebacterium casei LMG S-19264T (=DSM 44701T), isolated from a smear-ripened cheese.</title>
        <authorList>
            <consortium name="US DOE Joint Genome Institute (JGI-PGF)"/>
            <person name="Walter F."/>
            <person name="Albersmeier A."/>
            <person name="Kalinowski J."/>
            <person name="Ruckert C."/>
        </authorList>
    </citation>
    <scope>NUCLEOTIDE SEQUENCE</scope>
    <source>
        <strain evidence="2">JCM 14371</strain>
    </source>
</reference>
<sequence>MAARAAWNVLTLLAFVLAGLGTYVSARLGAWWTPLAALPVLAACSWGFYRQRYVSWRTLVGWTYTGVALGTLGAVGSAASPFWLAAALVLATGTVLLLLPGLMNGWVWTAALLRARPAGWTDAAPQDRETVLAVSPFTLHEVVKVREVLQGGIVQQEDRRVDRLEIRYGGDAVHSAQKAADLEDWVLARYRQYRRLQRLPLSPDLAPTREVTREEATRLDPYGSDGWHGTRELTREEVLATSPVHLDVTFLGQPGPYRAEYAPGTPRRFTFMQGREYDELQDDDVQERGWIVERVNLVLTATGRVLGSEPDLDDAERAVLARYRAQRERQRTP</sequence>
<gene>
    <name evidence="2" type="ORF">GCM10008939_03940</name>
</gene>
<evidence type="ECO:0000313" key="2">
    <source>
        <dbReference type="EMBL" id="GGJ63249.1"/>
    </source>
</evidence>
<dbReference type="Proteomes" id="UP000635726">
    <property type="component" value="Unassembled WGS sequence"/>
</dbReference>
<reference evidence="2" key="2">
    <citation type="submission" date="2020-09" db="EMBL/GenBank/DDBJ databases">
        <authorList>
            <person name="Sun Q."/>
            <person name="Ohkuma M."/>
        </authorList>
    </citation>
    <scope>NUCLEOTIDE SEQUENCE</scope>
    <source>
        <strain evidence="2">JCM 14371</strain>
    </source>
</reference>
<feature type="transmembrane region" description="Helical" evidence="1">
    <location>
        <begin position="82"/>
        <end position="107"/>
    </location>
</feature>
<feature type="transmembrane region" description="Helical" evidence="1">
    <location>
        <begin position="31"/>
        <end position="49"/>
    </location>
</feature>
<comment type="caution">
    <text evidence="2">The sequence shown here is derived from an EMBL/GenBank/DDBJ whole genome shotgun (WGS) entry which is preliminary data.</text>
</comment>
<evidence type="ECO:0000256" key="1">
    <source>
        <dbReference type="SAM" id="Phobius"/>
    </source>
</evidence>
<keyword evidence="1" id="KW-0472">Membrane</keyword>
<keyword evidence="3" id="KW-1185">Reference proteome</keyword>
<dbReference type="RefSeq" id="WP_188960538.1">
    <property type="nucleotide sequence ID" value="NZ_BMOE01000001.1"/>
</dbReference>
<protein>
    <submittedName>
        <fullName evidence="2">Uncharacterized protein</fullName>
    </submittedName>
</protein>
<dbReference type="AlphaFoldDB" id="A0A917P5X2"/>
<feature type="transmembrane region" description="Helical" evidence="1">
    <location>
        <begin position="7"/>
        <end position="25"/>
    </location>
</feature>
<feature type="transmembrane region" description="Helical" evidence="1">
    <location>
        <begin position="56"/>
        <end position="76"/>
    </location>
</feature>
<dbReference type="EMBL" id="BMOE01000001">
    <property type="protein sequence ID" value="GGJ63249.1"/>
    <property type="molecule type" value="Genomic_DNA"/>
</dbReference>
<evidence type="ECO:0000313" key="3">
    <source>
        <dbReference type="Proteomes" id="UP000635726"/>
    </source>
</evidence>
<keyword evidence="1" id="KW-1133">Transmembrane helix</keyword>
<organism evidence="2 3">
    <name type="scientific">Deinococcus aquiradiocola</name>
    <dbReference type="NCBI Taxonomy" id="393059"/>
    <lineage>
        <taxon>Bacteria</taxon>
        <taxon>Thermotogati</taxon>
        <taxon>Deinococcota</taxon>
        <taxon>Deinococci</taxon>
        <taxon>Deinococcales</taxon>
        <taxon>Deinococcaceae</taxon>
        <taxon>Deinococcus</taxon>
    </lineage>
</organism>